<dbReference type="PANTHER" id="PTHR30469:SF33">
    <property type="entry name" value="SLR1207 PROTEIN"/>
    <property type="match status" value="1"/>
</dbReference>
<name>A0A919BHX4_9GAMM</name>
<evidence type="ECO:0000313" key="4">
    <source>
        <dbReference type="Proteomes" id="UP000623842"/>
    </source>
</evidence>
<gene>
    <name evidence="3" type="ORF">GCM10017161_21130</name>
</gene>
<feature type="transmembrane region" description="Helical" evidence="2">
    <location>
        <begin position="21"/>
        <end position="41"/>
    </location>
</feature>
<reference evidence="3" key="1">
    <citation type="journal article" date="2014" name="Int. J. Syst. Evol. Microbiol.">
        <title>Complete genome sequence of Corynebacterium casei LMG S-19264T (=DSM 44701T), isolated from a smear-ripened cheese.</title>
        <authorList>
            <consortium name="US DOE Joint Genome Institute (JGI-PGF)"/>
            <person name="Walter F."/>
            <person name="Albersmeier A."/>
            <person name="Kalinowski J."/>
            <person name="Ruckert C."/>
        </authorList>
    </citation>
    <scope>NUCLEOTIDE SEQUENCE</scope>
    <source>
        <strain evidence="3">KCTC 42731</strain>
    </source>
</reference>
<dbReference type="Gene3D" id="2.40.50.100">
    <property type="match status" value="1"/>
</dbReference>
<dbReference type="Proteomes" id="UP000623842">
    <property type="component" value="Unassembled WGS sequence"/>
</dbReference>
<evidence type="ECO:0000256" key="2">
    <source>
        <dbReference type="SAM" id="Phobius"/>
    </source>
</evidence>
<keyword evidence="2" id="KW-1133">Transmembrane helix</keyword>
<dbReference type="Gene3D" id="1.10.287.470">
    <property type="entry name" value="Helix hairpin bin"/>
    <property type="match status" value="1"/>
</dbReference>
<organism evidence="3 4">
    <name type="scientific">Thalassotalea marina</name>
    <dbReference type="NCBI Taxonomy" id="1673741"/>
    <lineage>
        <taxon>Bacteria</taxon>
        <taxon>Pseudomonadati</taxon>
        <taxon>Pseudomonadota</taxon>
        <taxon>Gammaproteobacteria</taxon>
        <taxon>Alteromonadales</taxon>
        <taxon>Colwelliaceae</taxon>
        <taxon>Thalassotalea</taxon>
    </lineage>
</organism>
<keyword evidence="4" id="KW-1185">Reference proteome</keyword>
<dbReference type="GO" id="GO:1990281">
    <property type="term" value="C:efflux pump complex"/>
    <property type="evidence" value="ECO:0007669"/>
    <property type="project" value="TreeGrafter"/>
</dbReference>
<dbReference type="AlphaFoldDB" id="A0A919BHX4"/>
<evidence type="ECO:0000313" key="3">
    <source>
        <dbReference type="EMBL" id="GHF92718.1"/>
    </source>
</evidence>
<keyword evidence="2" id="KW-0812">Transmembrane</keyword>
<dbReference type="EMBL" id="BNCK01000004">
    <property type="protein sequence ID" value="GHF92718.1"/>
    <property type="molecule type" value="Genomic_DNA"/>
</dbReference>
<accession>A0A919BHX4</accession>
<evidence type="ECO:0000256" key="1">
    <source>
        <dbReference type="SAM" id="Coils"/>
    </source>
</evidence>
<dbReference type="PANTHER" id="PTHR30469">
    <property type="entry name" value="MULTIDRUG RESISTANCE PROTEIN MDTA"/>
    <property type="match status" value="1"/>
</dbReference>
<reference evidence="3" key="2">
    <citation type="submission" date="2020-09" db="EMBL/GenBank/DDBJ databases">
        <authorList>
            <person name="Sun Q."/>
            <person name="Kim S."/>
        </authorList>
    </citation>
    <scope>NUCLEOTIDE SEQUENCE</scope>
    <source>
        <strain evidence="3">KCTC 42731</strain>
    </source>
</reference>
<proteinExistence type="predicted"/>
<feature type="coiled-coil region" evidence="1">
    <location>
        <begin position="113"/>
        <end position="172"/>
    </location>
</feature>
<keyword evidence="2" id="KW-0472">Membrane</keyword>
<sequence length="423" mass="46666">MIIGTQGQDEAIVTTKKKVSLKAVIAIAGAVAVSALLLPTIERWYKSIPSIDKESLRMAQVTRGDLIRDVAVNGKIVAANAPQLYSTEPGQVTMFAKPGESVEKGQIVAQVQSPELSALIEQQESTLEQLKIEASRGEWSNKEALLNLESELNSAQIRMNVATREKQRADESIEKQVISEKEWAQSQDNLLEAEMLLTTAKKRVALAKERLVFENRNREYVVEKQLLVVNELKRRQQALEIAAPVSGIVGNWLIAQKDKVSPSTPIMTVVDLSEYEAELNVPEFYADDLGIGLQVAMTIAGQNVEGSIIAISPEIKGGQVQVRANVKNMDALSLRQNQRLNARIEFEKKDNVLMVKRGQFLSSSNGTIAYKLNDLNSAVQIPISTGLYSVDYIELISGVQEGDTIIISDYETFNSAQQIEITQ</sequence>
<comment type="caution">
    <text evidence="3">The sequence shown here is derived from an EMBL/GenBank/DDBJ whole genome shotgun (WGS) entry which is preliminary data.</text>
</comment>
<dbReference type="RefSeq" id="WP_189770161.1">
    <property type="nucleotide sequence ID" value="NZ_BNCK01000004.1"/>
</dbReference>
<dbReference type="GO" id="GO:0015562">
    <property type="term" value="F:efflux transmembrane transporter activity"/>
    <property type="evidence" value="ECO:0007669"/>
    <property type="project" value="TreeGrafter"/>
</dbReference>
<protein>
    <submittedName>
        <fullName evidence="3">RND transporter MFP subunit</fullName>
    </submittedName>
</protein>
<dbReference type="Gene3D" id="2.40.30.170">
    <property type="match status" value="1"/>
</dbReference>
<dbReference type="Gene3D" id="2.40.420.20">
    <property type="match status" value="1"/>
</dbReference>
<keyword evidence="1" id="KW-0175">Coiled coil</keyword>